<keyword evidence="3" id="KW-1185">Reference proteome</keyword>
<dbReference type="InterPro" id="IPR012337">
    <property type="entry name" value="RNaseH-like_sf"/>
</dbReference>
<organism evidence="2 3">
    <name type="scientific">Acyrthosiphon pisum</name>
    <name type="common">Pea aphid</name>
    <dbReference type="NCBI Taxonomy" id="7029"/>
    <lineage>
        <taxon>Eukaryota</taxon>
        <taxon>Metazoa</taxon>
        <taxon>Ecdysozoa</taxon>
        <taxon>Arthropoda</taxon>
        <taxon>Hexapoda</taxon>
        <taxon>Insecta</taxon>
        <taxon>Pterygota</taxon>
        <taxon>Neoptera</taxon>
        <taxon>Paraneoptera</taxon>
        <taxon>Hemiptera</taxon>
        <taxon>Sternorrhyncha</taxon>
        <taxon>Aphidomorpha</taxon>
        <taxon>Aphidoidea</taxon>
        <taxon>Aphididae</taxon>
        <taxon>Macrosiphini</taxon>
        <taxon>Acyrthosiphon</taxon>
    </lineage>
</organism>
<reference evidence="3" key="1">
    <citation type="submission" date="2010-06" db="EMBL/GenBank/DDBJ databases">
        <authorList>
            <person name="Jiang H."/>
            <person name="Abraham K."/>
            <person name="Ali S."/>
            <person name="Alsbrooks S.L."/>
            <person name="Anim B.N."/>
            <person name="Anosike U.S."/>
            <person name="Attaway T."/>
            <person name="Bandaranaike D.P."/>
            <person name="Battles P.K."/>
            <person name="Bell S.N."/>
            <person name="Bell A.V."/>
            <person name="Beltran B."/>
            <person name="Bickham C."/>
            <person name="Bustamante Y."/>
            <person name="Caleb T."/>
            <person name="Canada A."/>
            <person name="Cardenas V."/>
            <person name="Carter K."/>
            <person name="Chacko J."/>
            <person name="Chandrabose M.N."/>
            <person name="Chavez D."/>
            <person name="Chavez A."/>
            <person name="Chen L."/>
            <person name="Chu H.-S."/>
            <person name="Claassen K.J."/>
            <person name="Cockrell R."/>
            <person name="Collins M."/>
            <person name="Cooper J.A."/>
            <person name="Cree A."/>
            <person name="Curry S.M."/>
            <person name="Da Y."/>
            <person name="Dao M.D."/>
            <person name="Das B."/>
            <person name="Davila M.-L."/>
            <person name="Davy-Carroll L."/>
            <person name="Denson S."/>
            <person name="Dinh H."/>
            <person name="Ebong V.E."/>
            <person name="Edwards J.R."/>
            <person name="Egan A."/>
            <person name="El-Daye J."/>
            <person name="Escobedo L."/>
            <person name="Fernandez S."/>
            <person name="Fernando P.R."/>
            <person name="Flagg N."/>
            <person name="Forbes L.D."/>
            <person name="Fowler R.G."/>
            <person name="Fu Q."/>
            <person name="Gabisi R.A."/>
            <person name="Ganer J."/>
            <person name="Garbino Pronczuk A."/>
            <person name="Garcia R.M."/>
            <person name="Garner T."/>
            <person name="Garrett T.E."/>
            <person name="Gonzalez D.A."/>
            <person name="Hamid H."/>
            <person name="Hawkins E.S."/>
            <person name="Hirani K."/>
            <person name="Hogues M.E."/>
            <person name="Hollins B."/>
            <person name="Hsiao C.-H."/>
            <person name="Jabil R."/>
            <person name="James M.L."/>
            <person name="Jhangiani S.N."/>
            <person name="Johnson B."/>
            <person name="Johnson Q."/>
            <person name="Joshi V."/>
            <person name="Kalu J.B."/>
            <person name="Kam C."/>
            <person name="Kashfia A."/>
            <person name="Keebler J."/>
            <person name="Kisamo H."/>
            <person name="Kovar C.L."/>
            <person name="Lago L.A."/>
            <person name="Lai C.-Y."/>
            <person name="Laidlaw J."/>
            <person name="Lara F."/>
            <person name="Le T.-K."/>
            <person name="Lee S.L."/>
            <person name="Legall F.H."/>
            <person name="Lemon S.J."/>
            <person name="Lewis L.R."/>
            <person name="Li B."/>
            <person name="Liu Y."/>
            <person name="Liu Y.-S."/>
            <person name="Lopez J."/>
            <person name="Lozado R.J."/>
            <person name="Lu J."/>
            <person name="Madu R.C."/>
            <person name="Maheshwari M."/>
            <person name="Maheshwari R."/>
            <person name="Malloy K."/>
            <person name="Martinez E."/>
            <person name="Mathew T."/>
            <person name="Mercado I.C."/>
            <person name="Mercado C."/>
            <person name="Meyer B."/>
            <person name="Montgomery K."/>
            <person name="Morgan M.B."/>
            <person name="Munidasa M."/>
            <person name="Nazareth L.V."/>
            <person name="Nelson J."/>
            <person name="Ng B.M."/>
            <person name="Nguyen N.B."/>
            <person name="Nguyen P.Q."/>
            <person name="Nguyen T."/>
            <person name="Obregon M."/>
            <person name="Okwuonu G.O."/>
            <person name="Onwere C.G."/>
            <person name="Orozco G."/>
            <person name="Parra A."/>
            <person name="Patel S."/>
            <person name="Patil S."/>
            <person name="Perez A."/>
            <person name="Perez Y."/>
            <person name="Pham C."/>
            <person name="Primus E.L."/>
            <person name="Pu L.-L."/>
            <person name="Puazo M."/>
            <person name="Qin X."/>
            <person name="Quiroz J.B."/>
            <person name="Reese J."/>
            <person name="Richards S."/>
            <person name="Rives C.M."/>
            <person name="Robberts R."/>
            <person name="Ruiz S.J."/>
            <person name="Ruiz M.J."/>
            <person name="Santibanez J."/>
            <person name="Schneider B.W."/>
            <person name="Sisson I."/>
            <person name="Smith M."/>
            <person name="Sodergren E."/>
            <person name="Song X.-Z."/>
            <person name="Song B.B."/>
            <person name="Summersgill H."/>
            <person name="Thelus R."/>
            <person name="Thornton R.D."/>
            <person name="Trejos Z.Y."/>
            <person name="Usmani K."/>
            <person name="Vattathil S."/>
            <person name="Villasana D."/>
            <person name="Walker D.L."/>
            <person name="Wang S."/>
            <person name="Wang K."/>
            <person name="White C.S."/>
            <person name="Williams A.C."/>
            <person name="Williamson J."/>
            <person name="Wilson K."/>
            <person name="Woghiren I.O."/>
            <person name="Woodworth J.R."/>
            <person name="Worley K.C."/>
            <person name="Wright R.A."/>
            <person name="Wu W."/>
            <person name="Young L."/>
            <person name="Zhang L."/>
            <person name="Zhang J."/>
            <person name="Zhu Y."/>
            <person name="Muzny D.M."/>
            <person name="Weinstock G."/>
            <person name="Gibbs R.A."/>
        </authorList>
    </citation>
    <scope>NUCLEOTIDE SEQUENCE [LARGE SCALE GENOMIC DNA]</scope>
    <source>
        <strain evidence="3">LSR1</strain>
    </source>
</reference>
<dbReference type="OrthoDB" id="8194935at2759"/>
<proteinExistence type="predicted"/>
<dbReference type="GO" id="GO:0003676">
    <property type="term" value="F:nucleic acid binding"/>
    <property type="evidence" value="ECO:0007669"/>
    <property type="project" value="InterPro"/>
</dbReference>
<evidence type="ECO:0000313" key="2">
    <source>
        <dbReference type="EnsemblMetazoa" id="XP_029341390.1"/>
    </source>
</evidence>
<accession>A0A8R2JLR7</accession>
<dbReference type="EnsemblMetazoa" id="XM_029485530.1">
    <property type="protein sequence ID" value="XP_029341390.1"/>
    <property type="gene ID" value="LOC115033257"/>
</dbReference>
<reference evidence="2" key="2">
    <citation type="submission" date="2022-06" db="UniProtKB">
        <authorList>
            <consortium name="EnsemblMetazoa"/>
        </authorList>
    </citation>
    <scope>IDENTIFICATION</scope>
</reference>
<dbReference type="RefSeq" id="XP_029341390.1">
    <property type="nucleotide sequence ID" value="XM_029485530.1"/>
</dbReference>
<sequence>MSVSASTSNSRVRLEPISLPSFTGNIQDWQSFYDCFRVMVHEDNGFSSAQKFYYLRSHLELLHCGPQSLLAEVRRRYWPIKGRVIARSIFRRCIQCIKAKPTFETPSMGHLPKQRVQCTRPFTNTGVDFTGPFSVRSGIRGRPSKKAWIAIFVCFSIKAIHIEAVEDMTSAAFLAALRRFISRRGKPSTMWSDNGTNFVGAERELSECLLNVAKNLANEGVTWHFNPPSAPHFGGLWESGVKSAKYHLLRVLKESSLTYSELETLLCQVEACLNSRPLTPMSSDPFDTDPLTPAHFLIGGPMFFQPEPDLSNESPN</sequence>
<dbReference type="PANTHER" id="PTHR47331:SF1">
    <property type="entry name" value="GAG-LIKE PROTEIN"/>
    <property type="match status" value="1"/>
</dbReference>
<dbReference type="InterPro" id="IPR036397">
    <property type="entry name" value="RNaseH_sf"/>
</dbReference>
<dbReference type="SUPFAM" id="SSF53098">
    <property type="entry name" value="Ribonuclease H-like"/>
    <property type="match status" value="1"/>
</dbReference>
<dbReference type="PANTHER" id="PTHR47331">
    <property type="entry name" value="PHD-TYPE DOMAIN-CONTAINING PROTEIN"/>
    <property type="match status" value="1"/>
</dbReference>
<dbReference type="AlphaFoldDB" id="A0A8R2JLR7"/>
<dbReference type="GeneID" id="115033257"/>
<evidence type="ECO:0000313" key="3">
    <source>
        <dbReference type="Proteomes" id="UP000007819"/>
    </source>
</evidence>
<dbReference type="Pfam" id="PF03564">
    <property type="entry name" value="DUF1759"/>
    <property type="match status" value="1"/>
</dbReference>
<dbReference type="GO" id="GO:0015074">
    <property type="term" value="P:DNA integration"/>
    <property type="evidence" value="ECO:0007669"/>
    <property type="project" value="InterPro"/>
</dbReference>
<feature type="domain" description="Integrase catalytic" evidence="1">
    <location>
        <begin position="117"/>
        <end position="301"/>
    </location>
</feature>
<dbReference type="Gene3D" id="3.30.420.10">
    <property type="entry name" value="Ribonuclease H-like superfamily/Ribonuclease H"/>
    <property type="match status" value="1"/>
</dbReference>
<dbReference type="InterPro" id="IPR005312">
    <property type="entry name" value="DUF1759"/>
</dbReference>
<dbReference type="PROSITE" id="PS50994">
    <property type="entry name" value="INTEGRASE"/>
    <property type="match status" value="1"/>
</dbReference>
<dbReference type="Proteomes" id="UP000007819">
    <property type="component" value="Chromosome X"/>
</dbReference>
<dbReference type="KEGG" id="api:115033257"/>
<dbReference type="InterPro" id="IPR001584">
    <property type="entry name" value="Integrase_cat-core"/>
</dbReference>
<name>A0A8R2JLR7_ACYPI</name>
<protein>
    <recommendedName>
        <fullName evidence="1">Integrase catalytic domain-containing protein</fullName>
    </recommendedName>
</protein>
<evidence type="ECO:0000259" key="1">
    <source>
        <dbReference type="PROSITE" id="PS50994"/>
    </source>
</evidence>